<evidence type="ECO:0000313" key="3">
    <source>
        <dbReference type="Proteomes" id="UP001595791"/>
    </source>
</evidence>
<evidence type="ECO:0000313" key="2">
    <source>
        <dbReference type="EMBL" id="MFC4160405.1"/>
    </source>
</evidence>
<organism evidence="2 3">
    <name type="scientific">Chitinimonas lacunae</name>
    <dbReference type="NCBI Taxonomy" id="1963018"/>
    <lineage>
        <taxon>Bacteria</taxon>
        <taxon>Pseudomonadati</taxon>
        <taxon>Pseudomonadota</taxon>
        <taxon>Betaproteobacteria</taxon>
        <taxon>Neisseriales</taxon>
        <taxon>Chitinibacteraceae</taxon>
        <taxon>Chitinimonas</taxon>
    </lineage>
</organism>
<reference evidence="3" key="1">
    <citation type="journal article" date="2019" name="Int. J. Syst. Evol. Microbiol.">
        <title>The Global Catalogue of Microorganisms (GCM) 10K type strain sequencing project: providing services to taxonomists for standard genome sequencing and annotation.</title>
        <authorList>
            <consortium name="The Broad Institute Genomics Platform"/>
            <consortium name="The Broad Institute Genome Sequencing Center for Infectious Disease"/>
            <person name="Wu L."/>
            <person name="Ma J."/>
        </authorList>
    </citation>
    <scope>NUCLEOTIDE SEQUENCE [LARGE SCALE GENOMIC DNA]</scope>
    <source>
        <strain evidence="3">LMG 29894</strain>
    </source>
</reference>
<feature type="region of interest" description="Disordered" evidence="1">
    <location>
        <begin position="307"/>
        <end position="326"/>
    </location>
</feature>
<comment type="caution">
    <text evidence="2">The sequence shown here is derived from an EMBL/GenBank/DDBJ whole genome shotgun (WGS) entry which is preliminary data.</text>
</comment>
<dbReference type="Gene3D" id="3.30.930.30">
    <property type="match status" value="1"/>
</dbReference>
<gene>
    <name evidence="2" type="ORF">ACFOW7_13770</name>
</gene>
<name>A0ABV8MU88_9NEIS</name>
<keyword evidence="3" id="KW-1185">Reference proteome</keyword>
<sequence>MKGKEMMNFNPRLTVAKKHDPNIISIAARHNLRELQAELGATSHIDVNKTPLNMVLAGPETATEVNAQARQLLQDAGITKLRKNAVRMVEVLISLPPRTTVPLREFFMKGLEWIRSFFGVPVLSAIVHLDEGAPHMHVLLLPLKDGRMIGSDLIGGRQSLRFMQDNFHEVVAKSYGFSRPVKTKRLNSRTRSALAEEIIQAIEFYPEKLRDPSFREILLELIKSSPERLSEQLGLNVPIETGQSKSFVAIMTASTRPKNKAGRNPPATCKKPIGNVEEAKQEQQPYTCVGISAGNEDYIEQTAEPIPSEPPLYERVPDDQPASSWDNELGEFRAPVKIQAESARQTALQEILRVKPQNWDWFHPEKID</sequence>
<dbReference type="Pfam" id="PF01076">
    <property type="entry name" value="Mob_Pre"/>
    <property type="match status" value="1"/>
</dbReference>
<evidence type="ECO:0000256" key="1">
    <source>
        <dbReference type="SAM" id="MobiDB-lite"/>
    </source>
</evidence>
<dbReference type="EMBL" id="JBHSBU010000001">
    <property type="protein sequence ID" value="MFC4160405.1"/>
    <property type="molecule type" value="Genomic_DNA"/>
</dbReference>
<dbReference type="InterPro" id="IPR001668">
    <property type="entry name" value="Mob_Pre"/>
</dbReference>
<dbReference type="Proteomes" id="UP001595791">
    <property type="component" value="Unassembled WGS sequence"/>
</dbReference>
<protein>
    <submittedName>
        <fullName evidence="2">Plasmid recombination protein</fullName>
    </submittedName>
</protein>
<dbReference type="RefSeq" id="WP_378165195.1">
    <property type="nucleotide sequence ID" value="NZ_JBHSBU010000001.1"/>
</dbReference>
<accession>A0ABV8MU88</accession>
<proteinExistence type="predicted"/>
<dbReference type="CDD" id="cd17242">
    <property type="entry name" value="MobM_relaxase"/>
    <property type="match status" value="1"/>
</dbReference>